<sequence>MKKIAFLTSLLAALVIGVISCSKDDGPNDPTPKEGDPKITSFSPTSGPVGTNVFITGQNFGAKAADNTVKIGNTTATVTSASATEIFITVPEGATTGKISVTVGGKTNTTSGSFTVTTGSAVEVVLNNSALTLYPFAHYAESLSVTSNIGTNTIAWTSSDTSVATVDQNGLVTPLAVGSTTITATVAGISASATVTVADGPVTSLILDNDALELSSGGSAQVAIATLEADVEQTGDPVWSSSDETVATVDQDGNVTAVGTGTATITATVDNASASVTVTVTEAPDVYVAGTTIVNGFYVAALWVNGEETILPTQGQESFAKDVFVTDNGEVYVVGYEDGSAVLWENEVKQVLSENSSRALSVFVDGTNVYVAGYERINNINVATLWVNGVAQPLADGADTSNAYSVTAFDGNFYVAGYERINNINVATLWVNGVAERLTDGANHAQANSVFVDGNGEIYVAGQENDIPTLWVNGVAQDLPSDGGFVDIKSVVVNSDGIAYVLGELNFVPTLWVNNVAQDFSNDEFDPGAFINVDENGNVYIAGSLIVQDSEDKAVLWVNGEITVLSETGNASSVFVK</sequence>
<accession>A0ABW4Y1S8</accession>
<evidence type="ECO:0000313" key="6">
    <source>
        <dbReference type="Proteomes" id="UP001597342"/>
    </source>
</evidence>
<evidence type="ECO:0000313" key="5">
    <source>
        <dbReference type="EMBL" id="MFD2100303.1"/>
    </source>
</evidence>
<dbReference type="SMART" id="SM00429">
    <property type="entry name" value="IPT"/>
    <property type="match status" value="1"/>
</dbReference>
<dbReference type="Gene3D" id="2.60.40.10">
    <property type="entry name" value="Immunoglobulins"/>
    <property type="match status" value="1"/>
</dbReference>
<evidence type="ECO:0000259" key="4">
    <source>
        <dbReference type="SMART" id="SM00635"/>
    </source>
</evidence>
<feature type="domain" description="BIG2" evidence="4">
    <location>
        <begin position="201"/>
        <end position="279"/>
    </location>
</feature>
<dbReference type="InterPro" id="IPR008964">
    <property type="entry name" value="Invasin/intimin_cell_adhesion"/>
</dbReference>
<gene>
    <name evidence="5" type="ORF">ACFSJE_10990</name>
</gene>
<name>A0ABW4Y1S8_9FLAO</name>
<dbReference type="Gene3D" id="2.60.40.1080">
    <property type="match status" value="2"/>
</dbReference>
<dbReference type="CDD" id="cd00603">
    <property type="entry name" value="IPT_PCSR"/>
    <property type="match status" value="1"/>
</dbReference>
<feature type="domain" description="BIG2" evidence="4">
    <location>
        <begin position="120"/>
        <end position="196"/>
    </location>
</feature>
<dbReference type="Proteomes" id="UP001597342">
    <property type="component" value="Unassembled WGS sequence"/>
</dbReference>
<protein>
    <submittedName>
        <fullName evidence="5">Ig-like domain-containing protein</fullName>
    </submittedName>
</protein>
<feature type="domain" description="IPT/TIG" evidence="3">
    <location>
        <begin position="36"/>
        <end position="117"/>
    </location>
</feature>
<evidence type="ECO:0000256" key="2">
    <source>
        <dbReference type="SAM" id="SignalP"/>
    </source>
</evidence>
<dbReference type="SUPFAM" id="SSF101898">
    <property type="entry name" value="NHL repeat"/>
    <property type="match status" value="1"/>
</dbReference>
<proteinExistence type="predicted"/>
<comment type="caution">
    <text evidence="5">The sequence shown here is derived from an EMBL/GenBank/DDBJ whole genome shotgun (WGS) entry which is preliminary data.</text>
</comment>
<dbReference type="InterPro" id="IPR003343">
    <property type="entry name" value="Big_2"/>
</dbReference>
<dbReference type="Pfam" id="PF01833">
    <property type="entry name" value="TIG"/>
    <property type="match status" value="1"/>
</dbReference>
<dbReference type="Pfam" id="PF02368">
    <property type="entry name" value="Big_2"/>
    <property type="match status" value="2"/>
</dbReference>
<dbReference type="SUPFAM" id="SSF81296">
    <property type="entry name" value="E set domains"/>
    <property type="match status" value="1"/>
</dbReference>
<dbReference type="SMART" id="SM00635">
    <property type="entry name" value="BID_2"/>
    <property type="match status" value="2"/>
</dbReference>
<evidence type="ECO:0000256" key="1">
    <source>
        <dbReference type="SAM" id="MobiDB-lite"/>
    </source>
</evidence>
<dbReference type="PROSITE" id="PS51257">
    <property type="entry name" value="PROKAR_LIPOPROTEIN"/>
    <property type="match status" value="1"/>
</dbReference>
<dbReference type="EMBL" id="JBHUHU010000003">
    <property type="protein sequence ID" value="MFD2100303.1"/>
    <property type="molecule type" value="Genomic_DNA"/>
</dbReference>
<evidence type="ECO:0000259" key="3">
    <source>
        <dbReference type="SMART" id="SM00429"/>
    </source>
</evidence>
<feature type="region of interest" description="Disordered" evidence="1">
    <location>
        <begin position="23"/>
        <end position="43"/>
    </location>
</feature>
<organism evidence="5 6">
    <name type="scientific">Flagellimonas iocasae</name>
    <dbReference type="NCBI Taxonomy" id="2055905"/>
    <lineage>
        <taxon>Bacteria</taxon>
        <taxon>Pseudomonadati</taxon>
        <taxon>Bacteroidota</taxon>
        <taxon>Flavobacteriia</taxon>
        <taxon>Flavobacteriales</taxon>
        <taxon>Flavobacteriaceae</taxon>
        <taxon>Flagellimonas</taxon>
    </lineage>
</organism>
<keyword evidence="6" id="KW-1185">Reference proteome</keyword>
<dbReference type="InterPro" id="IPR014756">
    <property type="entry name" value="Ig_E-set"/>
</dbReference>
<feature type="signal peptide" evidence="2">
    <location>
        <begin position="1"/>
        <end position="24"/>
    </location>
</feature>
<keyword evidence="2" id="KW-0732">Signal</keyword>
<feature type="compositionally biased region" description="Basic and acidic residues" evidence="1">
    <location>
        <begin position="23"/>
        <end position="37"/>
    </location>
</feature>
<feature type="chain" id="PRO_5047541708" evidence="2">
    <location>
        <begin position="25"/>
        <end position="577"/>
    </location>
</feature>
<dbReference type="SUPFAM" id="SSF49373">
    <property type="entry name" value="Invasin/intimin cell-adhesion fragments"/>
    <property type="match status" value="2"/>
</dbReference>
<dbReference type="InterPro" id="IPR013783">
    <property type="entry name" value="Ig-like_fold"/>
</dbReference>
<reference evidence="6" key="1">
    <citation type="journal article" date="2019" name="Int. J. Syst. Evol. Microbiol.">
        <title>The Global Catalogue of Microorganisms (GCM) 10K type strain sequencing project: providing services to taxonomists for standard genome sequencing and annotation.</title>
        <authorList>
            <consortium name="The Broad Institute Genomics Platform"/>
            <consortium name="The Broad Institute Genome Sequencing Center for Infectious Disease"/>
            <person name="Wu L."/>
            <person name="Ma J."/>
        </authorList>
    </citation>
    <scope>NUCLEOTIDE SEQUENCE [LARGE SCALE GENOMIC DNA]</scope>
    <source>
        <strain evidence="6">JCM 3389</strain>
    </source>
</reference>
<dbReference type="InterPro" id="IPR002909">
    <property type="entry name" value="IPT_dom"/>
</dbReference>
<dbReference type="RefSeq" id="WP_379831022.1">
    <property type="nucleotide sequence ID" value="NZ_JBHUHU010000003.1"/>
</dbReference>